<protein>
    <submittedName>
        <fullName evidence="1">Putative membrane protein</fullName>
    </submittedName>
</protein>
<sequence>MKKKFIVVIILLVLSLGTNIFMFSRIQANKINYESLFEKNYDNYSDIVDLINNDFKIEGYDEILHDKNFFLALPIESKETDLIGRQKLFVYKNPDKECIILLSVTASKYNNLHEKEEWSSSYSYYPMMFNNKEGEYKSSYSSVYPDVQVATNSFNLNGCHISLLSISNNYIIDDKEIDTAAEELVNFSNNLLVFLENKGINRE</sequence>
<evidence type="ECO:0000313" key="2">
    <source>
        <dbReference type="Proteomes" id="UP000236497"/>
    </source>
</evidence>
<accession>A0A0H5SWP5</accession>
<dbReference type="Proteomes" id="UP000236497">
    <property type="component" value="Unassembled WGS sequence"/>
</dbReference>
<name>A0A0H5SWP5_HERHM</name>
<reference evidence="1 2" key="1">
    <citation type="submission" date="2015-06" db="EMBL/GenBank/DDBJ databases">
        <authorList>
            <person name="Wibberg Daniel"/>
        </authorList>
    </citation>
    <scope>NUCLEOTIDE SEQUENCE [LARGE SCALE GENOMIC DNA]</scope>
    <source>
        <strain evidence="1 2">T3/55T</strain>
    </source>
</reference>
<proteinExistence type="predicted"/>
<organism evidence="1 2">
    <name type="scientific">Herbinix hemicellulosilytica</name>
    <dbReference type="NCBI Taxonomy" id="1564487"/>
    <lineage>
        <taxon>Bacteria</taxon>
        <taxon>Bacillati</taxon>
        <taxon>Bacillota</taxon>
        <taxon>Clostridia</taxon>
        <taxon>Lachnospirales</taxon>
        <taxon>Lachnospiraceae</taxon>
        <taxon>Herbinix</taxon>
    </lineage>
</organism>
<dbReference type="OrthoDB" id="2471334at2"/>
<evidence type="ECO:0000313" key="1">
    <source>
        <dbReference type="EMBL" id="CRZ34768.1"/>
    </source>
</evidence>
<dbReference type="AlphaFoldDB" id="A0A0H5SWP5"/>
<gene>
    <name evidence="1" type="ORF">HHT355_1567</name>
</gene>
<dbReference type="RefSeq" id="WP_103202871.1">
    <property type="nucleotide sequence ID" value="NZ_CVTD020000016.1"/>
</dbReference>
<dbReference type="EMBL" id="CVTD020000016">
    <property type="protein sequence ID" value="CRZ34768.1"/>
    <property type="molecule type" value="Genomic_DNA"/>
</dbReference>
<keyword evidence="2" id="KW-1185">Reference proteome</keyword>